<gene>
    <name evidence="5" type="primary">pnbA_1</name>
    <name evidence="5" type="ORF">ERS075579_00019</name>
</gene>
<dbReference type="PROSITE" id="PS00122">
    <property type="entry name" value="CARBOXYLESTERASE_B_1"/>
    <property type="match status" value="1"/>
</dbReference>
<dbReference type="Gene3D" id="3.40.50.1820">
    <property type="entry name" value="alpha/beta hydrolase"/>
    <property type="match status" value="1"/>
</dbReference>
<dbReference type="SUPFAM" id="SSF53474">
    <property type="entry name" value="alpha/beta-Hydrolases"/>
    <property type="match status" value="1"/>
</dbReference>
<dbReference type="InterPro" id="IPR050309">
    <property type="entry name" value="Type-B_Carboxylest/Lipase"/>
</dbReference>
<dbReference type="EC" id="3.1.1.-" evidence="3"/>
<accession>A0A0U0ZFA1</accession>
<protein>
    <recommendedName>
        <fullName evidence="3">Carboxylic ester hydrolase</fullName>
        <ecNumber evidence="3">3.1.1.-</ecNumber>
    </recommendedName>
</protein>
<dbReference type="InterPro" id="IPR019819">
    <property type="entry name" value="Carboxylesterase_B_CS"/>
</dbReference>
<feature type="domain" description="Carboxylesterase type B" evidence="4">
    <location>
        <begin position="7"/>
        <end position="483"/>
    </location>
</feature>
<dbReference type="InterPro" id="IPR029058">
    <property type="entry name" value="AB_hydrolase_fold"/>
</dbReference>
<dbReference type="PANTHER" id="PTHR11559">
    <property type="entry name" value="CARBOXYLESTERASE"/>
    <property type="match status" value="1"/>
</dbReference>
<evidence type="ECO:0000256" key="1">
    <source>
        <dbReference type="ARBA" id="ARBA00005964"/>
    </source>
</evidence>
<dbReference type="ESTHER" id="mycab-b1mdu3">
    <property type="family name" value="Carb_B_Bacteria"/>
</dbReference>
<dbReference type="GO" id="GO:0016787">
    <property type="term" value="F:hydrolase activity"/>
    <property type="evidence" value="ECO:0007669"/>
    <property type="project" value="UniProtKB-KW"/>
</dbReference>
<dbReference type="Pfam" id="PF00135">
    <property type="entry name" value="COesterase"/>
    <property type="match status" value="1"/>
</dbReference>
<dbReference type="InterPro" id="IPR019826">
    <property type="entry name" value="Carboxylesterase_B_AS"/>
</dbReference>
<evidence type="ECO:0000256" key="3">
    <source>
        <dbReference type="RuleBase" id="RU361235"/>
    </source>
</evidence>
<dbReference type="InterPro" id="IPR002018">
    <property type="entry name" value="CarbesteraseB"/>
</dbReference>
<evidence type="ECO:0000259" key="4">
    <source>
        <dbReference type="Pfam" id="PF00135"/>
    </source>
</evidence>
<evidence type="ECO:0000313" key="6">
    <source>
        <dbReference type="Proteomes" id="UP000045782"/>
    </source>
</evidence>
<dbReference type="RefSeq" id="WP_005056806.1">
    <property type="nucleotide sequence ID" value="NZ_AP022621.1"/>
</dbReference>
<keyword evidence="2 3" id="KW-0378">Hydrolase</keyword>
<dbReference type="PROSITE" id="PS00941">
    <property type="entry name" value="CARBOXYLESTERASE_B_2"/>
    <property type="match status" value="1"/>
</dbReference>
<organism evidence="5 6">
    <name type="scientific">Mycobacteroides abscessus</name>
    <dbReference type="NCBI Taxonomy" id="36809"/>
    <lineage>
        <taxon>Bacteria</taxon>
        <taxon>Bacillati</taxon>
        <taxon>Actinomycetota</taxon>
        <taxon>Actinomycetes</taxon>
        <taxon>Mycobacteriales</taxon>
        <taxon>Mycobacteriaceae</taxon>
        <taxon>Mycobacteroides</taxon>
    </lineage>
</organism>
<evidence type="ECO:0000256" key="2">
    <source>
        <dbReference type="ARBA" id="ARBA00022801"/>
    </source>
</evidence>
<dbReference type="EMBL" id="CSWP01000001">
    <property type="protein sequence ID" value="CPV29542.1"/>
    <property type="molecule type" value="Genomic_DNA"/>
</dbReference>
<sequence length="498" mass="54208">MASAPLRVATNNGEVEGFVRRGMRRFRGIPYAEPPVGPLRLRAPRLAQPWDGVRRCKRFGAAPYQPKIFTPQKQRSEDCLTLNVVAPEQLPDGPLPVMFYIYGGGYFLGSSSSPPYEGSILARRGCVYVSANYRVGAFGAFDLSSLSDDKHVIESNLYLRDLVLALQWVRDNIAAFGGDPENVTIFGESAGGSGVETLMATPAAAGLFHKAIIQSTASGLAADADSVAHDARRFAEILGATSDNAAATVLNASPRQLLRAQRKLIAEGGFPFGPSVDGNYLPKKPVESIEGGEAHRVPLIIGSNADEAKLFTKAIKVMPLSEAEQLEILGRGGPGYQERITAAYAGYPSTQARLRLAGDMFFTSSVWRIAQAHQHFAPVYVYQFDYAPWPVRAAGLEGSHATELLAVFGNYRGPAGPILAGSFTHRDASRVVDDVQRRWVAFAHNGVPSEDWPPYRGPDWPVLVFDRELRVEQNLGGDRRAVWDGFRLSIPSRIPRAS</sequence>
<dbReference type="Proteomes" id="UP000045782">
    <property type="component" value="Unassembled WGS sequence"/>
</dbReference>
<comment type="similarity">
    <text evidence="1 3">Belongs to the type-B carboxylesterase/lipase family.</text>
</comment>
<name>A0A0U0ZFA1_9MYCO</name>
<evidence type="ECO:0000313" key="5">
    <source>
        <dbReference type="EMBL" id="CPV29542.1"/>
    </source>
</evidence>
<proteinExistence type="inferred from homology"/>
<dbReference type="AlphaFoldDB" id="A0A0U0ZFA1"/>
<reference evidence="5 6" key="1">
    <citation type="submission" date="2015-03" db="EMBL/GenBank/DDBJ databases">
        <authorList>
            <person name="Murphy D."/>
        </authorList>
    </citation>
    <scope>NUCLEOTIDE SEQUENCE [LARGE SCALE GENOMIC DNA]</scope>
    <source>
        <strain evidence="5 6">PAP088</strain>
    </source>
</reference>